<dbReference type="PANTHER" id="PTHR43861:SF6">
    <property type="entry name" value="METHYLTRANSFERASE TYPE 11"/>
    <property type="match status" value="1"/>
</dbReference>
<sequence length="268" mass="31249">MRKVVEFYNKFDKKLIDDYVLGNRRIESAIINLSKFIPVESTNILDIGCGLGWSSHEFAKNFPAAKIEGVDLSPVLIDTASKLFDLQNLTYQVYDLTKSLPKTTYDAVVMIDVYEHVQKHERKKFHESLRFLLKKQGRLILACPSKYHQTWLKETNPAGLQPIDEDVDFMVIADLAQGINGEIIFFEYQKIWRSYDYFYAVIEIHPVYNAISPVKTNTKIKLEETFEKIYRAKERLGLDYEKAKIQTTKKLSRKLVNKILKTLRKKKS</sequence>
<dbReference type="EMBL" id="BMXB01000021">
    <property type="protein sequence ID" value="GHA49354.1"/>
    <property type="molecule type" value="Genomic_DNA"/>
</dbReference>
<accession>A0A918W1F8</accession>
<protein>
    <recommendedName>
        <fullName evidence="2">Methyltransferase domain-containing protein</fullName>
    </recommendedName>
</protein>
<organism evidence="3 4">
    <name type="scientific">Salinimicrobium marinum</name>
    <dbReference type="NCBI Taxonomy" id="680283"/>
    <lineage>
        <taxon>Bacteria</taxon>
        <taxon>Pseudomonadati</taxon>
        <taxon>Bacteroidota</taxon>
        <taxon>Flavobacteriia</taxon>
        <taxon>Flavobacteriales</taxon>
        <taxon>Flavobacteriaceae</taxon>
        <taxon>Salinimicrobium</taxon>
    </lineage>
</organism>
<keyword evidence="4" id="KW-1185">Reference proteome</keyword>
<dbReference type="RefSeq" id="WP_189606081.1">
    <property type="nucleotide sequence ID" value="NZ_BMXB01000021.1"/>
</dbReference>
<dbReference type="CDD" id="cd02440">
    <property type="entry name" value="AdoMet_MTases"/>
    <property type="match status" value="1"/>
</dbReference>
<dbReference type="InterPro" id="IPR029063">
    <property type="entry name" value="SAM-dependent_MTases_sf"/>
</dbReference>
<dbReference type="PANTHER" id="PTHR43861">
    <property type="entry name" value="TRANS-ACONITATE 2-METHYLTRANSFERASE-RELATED"/>
    <property type="match status" value="1"/>
</dbReference>
<dbReference type="SUPFAM" id="SSF53335">
    <property type="entry name" value="S-adenosyl-L-methionine-dependent methyltransferases"/>
    <property type="match status" value="1"/>
</dbReference>
<name>A0A918W1F8_9FLAO</name>
<reference evidence="3" key="1">
    <citation type="journal article" date="2014" name="Int. J. Syst. Evol. Microbiol.">
        <title>Complete genome sequence of Corynebacterium casei LMG S-19264T (=DSM 44701T), isolated from a smear-ripened cheese.</title>
        <authorList>
            <consortium name="US DOE Joint Genome Institute (JGI-PGF)"/>
            <person name="Walter F."/>
            <person name="Albersmeier A."/>
            <person name="Kalinowski J."/>
            <person name="Ruckert C."/>
        </authorList>
    </citation>
    <scope>NUCLEOTIDE SEQUENCE</scope>
    <source>
        <strain evidence="3">KCTC 12719</strain>
    </source>
</reference>
<evidence type="ECO:0000313" key="4">
    <source>
        <dbReference type="Proteomes" id="UP000610456"/>
    </source>
</evidence>
<evidence type="ECO:0000256" key="1">
    <source>
        <dbReference type="ARBA" id="ARBA00022679"/>
    </source>
</evidence>
<dbReference type="GO" id="GO:0016740">
    <property type="term" value="F:transferase activity"/>
    <property type="evidence" value="ECO:0007669"/>
    <property type="project" value="UniProtKB-KW"/>
</dbReference>
<comment type="caution">
    <text evidence="3">The sequence shown here is derived from an EMBL/GenBank/DDBJ whole genome shotgun (WGS) entry which is preliminary data.</text>
</comment>
<dbReference type="AlphaFoldDB" id="A0A918W1F8"/>
<dbReference type="Gene3D" id="3.40.50.150">
    <property type="entry name" value="Vaccinia Virus protein VP39"/>
    <property type="match status" value="1"/>
</dbReference>
<dbReference type="InterPro" id="IPR041698">
    <property type="entry name" value="Methyltransf_25"/>
</dbReference>
<evidence type="ECO:0000259" key="2">
    <source>
        <dbReference type="Pfam" id="PF13649"/>
    </source>
</evidence>
<dbReference type="Proteomes" id="UP000610456">
    <property type="component" value="Unassembled WGS sequence"/>
</dbReference>
<proteinExistence type="predicted"/>
<dbReference type="Pfam" id="PF13649">
    <property type="entry name" value="Methyltransf_25"/>
    <property type="match status" value="1"/>
</dbReference>
<reference evidence="3" key="2">
    <citation type="submission" date="2020-09" db="EMBL/GenBank/DDBJ databases">
        <authorList>
            <person name="Sun Q."/>
            <person name="Kim S."/>
        </authorList>
    </citation>
    <scope>NUCLEOTIDE SEQUENCE</scope>
    <source>
        <strain evidence="3">KCTC 12719</strain>
    </source>
</reference>
<keyword evidence="1" id="KW-0808">Transferase</keyword>
<evidence type="ECO:0000313" key="3">
    <source>
        <dbReference type="EMBL" id="GHA49354.1"/>
    </source>
</evidence>
<feature type="domain" description="Methyltransferase" evidence="2">
    <location>
        <begin position="44"/>
        <end position="137"/>
    </location>
</feature>
<gene>
    <name evidence="3" type="ORF">GCM10007103_32720</name>
</gene>